<keyword evidence="3" id="KW-1185">Reference proteome</keyword>
<evidence type="ECO:0000313" key="3">
    <source>
        <dbReference type="Proteomes" id="UP001250932"/>
    </source>
</evidence>
<dbReference type="Pfam" id="PF02643">
    <property type="entry name" value="DUF192"/>
    <property type="match status" value="1"/>
</dbReference>
<dbReference type="Gene3D" id="2.60.120.1140">
    <property type="entry name" value="Protein of unknown function DUF192"/>
    <property type="match status" value="1"/>
</dbReference>
<dbReference type="PANTHER" id="PTHR37953:SF1">
    <property type="entry name" value="UPF0127 PROTEIN MJ1496"/>
    <property type="match status" value="1"/>
</dbReference>
<evidence type="ECO:0000256" key="1">
    <source>
        <dbReference type="SAM" id="SignalP"/>
    </source>
</evidence>
<reference evidence="2 3" key="1">
    <citation type="journal article" date="2023" name="ISME J.">
        <title>Cultivation and genomic characterization of novel and ubiquitous marine nitrite-oxidizing bacteria from the Nitrospirales.</title>
        <authorList>
            <person name="Mueller A.J."/>
            <person name="Daebeler A."/>
            <person name="Herbold C.W."/>
            <person name="Kirkegaard R.H."/>
            <person name="Daims H."/>
        </authorList>
    </citation>
    <scope>NUCLEOTIDE SEQUENCE [LARGE SCALE GENOMIC DNA]</scope>
    <source>
        <strain evidence="2 3">EB</strain>
    </source>
</reference>
<dbReference type="Proteomes" id="UP001250932">
    <property type="component" value="Unassembled WGS sequence"/>
</dbReference>
<gene>
    <name evidence="2" type="ORF">PPG34_16090</name>
</gene>
<protein>
    <submittedName>
        <fullName evidence="2">DUF192 domain-containing protein</fullName>
    </submittedName>
</protein>
<dbReference type="InterPro" id="IPR038695">
    <property type="entry name" value="Saro_0823-like_sf"/>
</dbReference>
<evidence type="ECO:0000313" key="2">
    <source>
        <dbReference type="EMBL" id="MDT7043872.1"/>
    </source>
</evidence>
<dbReference type="RefSeq" id="WP_313834458.1">
    <property type="nucleotide sequence ID" value="NZ_JAQOUE010000002.1"/>
</dbReference>
<comment type="caution">
    <text evidence="2">The sequence shown here is derived from an EMBL/GenBank/DDBJ whole genome shotgun (WGS) entry which is preliminary data.</text>
</comment>
<dbReference type="PANTHER" id="PTHR37953">
    <property type="entry name" value="UPF0127 PROTEIN MJ1496"/>
    <property type="match status" value="1"/>
</dbReference>
<sequence>MTGQKKILIVFALAVFEFAGSLSVLASPPSPPPKLNPGLATIQTPDGFTIYAEIANTPDQRSQGLMYRTRLAPDRGMLFTFPEPGIWTFWMKNTKMALDMLWLDEKGVIVHIQHAAPICERKDNLCPRYRSNKPAVAVLELGPGRSKTLNLAPGKKLTIELP</sequence>
<dbReference type="InterPro" id="IPR003795">
    <property type="entry name" value="DUF192"/>
</dbReference>
<dbReference type="EMBL" id="JAQOUE010000002">
    <property type="protein sequence ID" value="MDT7043872.1"/>
    <property type="molecule type" value="Genomic_DNA"/>
</dbReference>
<accession>A0ABU3KCH0</accession>
<organism evidence="2 3">
    <name type="scientific">Candidatus Nitronereus thalassa</name>
    <dbReference type="NCBI Taxonomy" id="3020898"/>
    <lineage>
        <taxon>Bacteria</taxon>
        <taxon>Pseudomonadati</taxon>
        <taxon>Nitrospirota</taxon>
        <taxon>Nitrospiria</taxon>
        <taxon>Nitrospirales</taxon>
        <taxon>Nitrospiraceae</taxon>
        <taxon>Candidatus Nitronereus</taxon>
    </lineage>
</organism>
<feature type="chain" id="PRO_5045056788" evidence="1">
    <location>
        <begin position="27"/>
        <end position="162"/>
    </location>
</feature>
<proteinExistence type="predicted"/>
<feature type="signal peptide" evidence="1">
    <location>
        <begin position="1"/>
        <end position="26"/>
    </location>
</feature>
<keyword evidence="1" id="KW-0732">Signal</keyword>
<name>A0ABU3KCH0_9BACT</name>